<keyword evidence="4" id="KW-0808">Transferase</keyword>
<evidence type="ECO:0000256" key="4">
    <source>
        <dbReference type="ARBA" id="ARBA00022679"/>
    </source>
</evidence>
<proteinExistence type="inferred from homology"/>
<dbReference type="InterPro" id="IPR014729">
    <property type="entry name" value="Rossmann-like_a/b/a_fold"/>
</dbReference>
<dbReference type="Gene3D" id="3.40.50.620">
    <property type="entry name" value="HUPs"/>
    <property type="match status" value="1"/>
</dbReference>
<evidence type="ECO:0000259" key="12">
    <source>
        <dbReference type="Pfam" id="PF01467"/>
    </source>
</evidence>
<dbReference type="EMBL" id="MN739665">
    <property type="protein sequence ID" value="QHT19358.1"/>
    <property type="molecule type" value="Genomic_DNA"/>
</dbReference>
<evidence type="ECO:0000313" key="13">
    <source>
        <dbReference type="EMBL" id="QHT19358.1"/>
    </source>
</evidence>
<dbReference type="EC" id="2.7.7.14" evidence="10"/>
<dbReference type="AlphaFoldDB" id="A0A6C0DR09"/>
<accession>A0A6C0DR09</accession>
<sequence>MIHYANMVADLFHYGHVDYIKQIASKKQPGDLVYIGIHSDETTKAYKRTPVMSMEARIRVVEACRYVDRVIPNSPLTITKDYIDQHKIDYIYIPDNRTTAESAIWYSYPMDQGIIRVLEYTSSVSTTDIIKKIRSDPCLS</sequence>
<keyword evidence="8" id="KW-1208">Phospholipid metabolism</keyword>
<evidence type="ECO:0000256" key="8">
    <source>
        <dbReference type="ARBA" id="ARBA00023264"/>
    </source>
</evidence>
<evidence type="ECO:0000256" key="10">
    <source>
        <dbReference type="ARBA" id="ARBA00024221"/>
    </source>
</evidence>
<evidence type="ECO:0000256" key="1">
    <source>
        <dbReference type="ARBA" id="ARBA00005189"/>
    </source>
</evidence>
<dbReference type="PANTHER" id="PTHR45780:SF2">
    <property type="entry name" value="ETHANOLAMINE-PHOSPHATE CYTIDYLYLTRANSFERASE"/>
    <property type="match status" value="1"/>
</dbReference>
<dbReference type="PANTHER" id="PTHR45780">
    <property type="entry name" value="ETHANOLAMINE-PHOSPHATE CYTIDYLYLTRANSFERASE"/>
    <property type="match status" value="1"/>
</dbReference>
<keyword evidence="6" id="KW-0443">Lipid metabolism</keyword>
<dbReference type="GO" id="GO:0004306">
    <property type="term" value="F:ethanolamine-phosphate cytidylyltransferase activity"/>
    <property type="evidence" value="ECO:0007669"/>
    <property type="project" value="UniProtKB-EC"/>
</dbReference>
<organism evidence="13">
    <name type="scientific">viral metagenome</name>
    <dbReference type="NCBI Taxonomy" id="1070528"/>
    <lineage>
        <taxon>unclassified sequences</taxon>
        <taxon>metagenomes</taxon>
        <taxon>organismal metagenomes</taxon>
    </lineage>
</organism>
<keyword evidence="5" id="KW-0548">Nucleotidyltransferase</keyword>
<keyword evidence="7" id="KW-0594">Phospholipid biosynthesis</keyword>
<evidence type="ECO:0000256" key="2">
    <source>
        <dbReference type="ARBA" id="ARBA00010101"/>
    </source>
</evidence>
<dbReference type="GO" id="GO:0006646">
    <property type="term" value="P:phosphatidylethanolamine biosynthetic process"/>
    <property type="evidence" value="ECO:0007669"/>
    <property type="project" value="UniProtKB-UniPathway"/>
</dbReference>
<evidence type="ECO:0000256" key="6">
    <source>
        <dbReference type="ARBA" id="ARBA00023098"/>
    </source>
</evidence>
<evidence type="ECO:0000256" key="7">
    <source>
        <dbReference type="ARBA" id="ARBA00023209"/>
    </source>
</evidence>
<dbReference type="InterPro" id="IPR004821">
    <property type="entry name" value="Cyt_trans-like"/>
</dbReference>
<comment type="similarity">
    <text evidence="2">Belongs to the cytidylyltransferase family.</text>
</comment>
<dbReference type="UniPathway" id="UPA00558">
    <property type="reaction ID" value="UER00742"/>
</dbReference>
<dbReference type="InterPro" id="IPR044608">
    <property type="entry name" value="Ect1/PCYT2"/>
</dbReference>
<dbReference type="Pfam" id="PF01467">
    <property type="entry name" value="CTP_transf_like"/>
    <property type="match status" value="1"/>
</dbReference>
<name>A0A6C0DR09_9ZZZZ</name>
<evidence type="ECO:0000256" key="3">
    <source>
        <dbReference type="ARBA" id="ARBA00022516"/>
    </source>
</evidence>
<reference evidence="13" key="1">
    <citation type="journal article" date="2020" name="Nature">
        <title>Giant virus diversity and host interactions through global metagenomics.</title>
        <authorList>
            <person name="Schulz F."/>
            <person name="Roux S."/>
            <person name="Paez-Espino D."/>
            <person name="Jungbluth S."/>
            <person name="Walsh D.A."/>
            <person name="Denef V.J."/>
            <person name="McMahon K.D."/>
            <person name="Konstantinidis K.T."/>
            <person name="Eloe-Fadrosh E.A."/>
            <person name="Kyrpides N.C."/>
            <person name="Woyke T."/>
        </authorList>
    </citation>
    <scope>NUCLEOTIDE SEQUENCE</scope>
    <source>
        <strain evidence="13">GVMAG-M-3300023174-57</strain>
    </source>
</reference>
<comment type="pathway">
    <text evidence="9">Phospholipid metabolism; phosphatidylethanolamine biosynthesis; phosphatidylethanolamine from ethanolamine: step 2/3.</text>
</comment>
<keyword evidence="3" id="KW-0444">Lipid biosynthesis</keyword>
<evidence type="ECO:0000256" key="9">
    <source>
        <dbReference type="ARBA" id="ARBA00024191"/>
    </source>
</evidence>
<dbReference type="NCBIfam" id="TIGR00125">
    <property type="entry name" value="cyt_tran_rel"/>
    <property type="match status" value="1"/>
</dbReference>
<comment type="pathway">
    <text evidence="1">Lipid metabolism.</text>
</comment>
<dbReference type="GO" id="GO:0005737">
    <property type="term" value="C:cytoplasm"/>
    <property type="evidence" value="ECO:0007669"/>
    <property type="project" value="TreeGrafter"/>
</dbReference>
<evidence type="ECO:0000256" key="11">
    <source>
        <dbReference type="ARBA" id="ARBA00031473"/>
    </source>
</evidence>
<dbReference type="SUPFAM" id="SSF52374">
    <property type="entry name" value="Nucleotidylyl transferase"/>
    <property type="match status" value="1"/>
</dbReference>
<protein>
    <recommendedName>
        <fullName evidence="10">ethanolamine-phosphate cytidylyltransferase</fullName>
        <ecNumber evidence="10">2.7.7.14</ecNumber>
    </recommendedName>
    <alternativeName>
        <fullName evidence="11">CTP:phosphoethanolamine cytidylyltransferase</fullName>
    </alternativeName>
</protein>
<evidence type="ECO:0000256" key="5">
    <source>
        <dbReference type="ARBA" id="ARBA00022695"/>
    </source>
</evidence>
<feature type="domain" description="Cytidyltransferase-like" evidence="12">
    <location>
        <begin position="10"/>
        <end position="131"/>
    </location>
</feature>